<evidence type="ECO:0000313" key="2">
    <source>
        <dbReference type="Proteomes" id="UP000249464"/>
    </source>
</evidence>
<sequence>MSQVMINGAMLLGFRLKSSAWPPVVQLNRASTVDLELGFGELAGVPSILIDSDVSSATFFPSLRYKYHPCIGVKTSVWYVGGAQFEEREPIALLSAPQLFELLLEYVRFSRYTIEAWLWSDGIT</sequence>
<accession>A0A2X0N8G9</accession>
<proteinExistence type="predicted"/>
<evidence type="ECO:0000313" key="1">
    <source>
        <dbReference type="EMBL" id="SGY91684.1"/>
    </source>
</evidence>
<dbReference type="Proteomes" id="UP000249464">
    <property type="component" value="Unassembled WGS sequence"/>
</dbReference>
<gene>
    <name evidence="1" type="primary">BQ5605_C038g11690</name>
    <name evidence="1" type="ORF">BQ5605_C038G11690</name>
</gene>
<dbReference type="AlphaFoldDB" id="A0A2X0N8G9"/>
<protein>
    <submittedName>
        <fullName evidence="1">BQ5605_C038g11690 protein</fullName>
    </submittedName>
</protein>
<keyword evidence="2" id="KW-1185">Reference proteome</keyword>
<name>A0A2X0N8G9_9BASI</name>
<organism evidence="1 2">
    <name type="scientific">Microbotryum silenes-dioicae</name>
    <dbReference type="NCBI Taxonomy" id="796604"/>
    <lineage>
        <taxon>Eukaryota</taxon>
        <taxon>Fungi</taxon>
        <taxon>Dikarya</taxon>
        <taxon>Basidiomycota</taxon>
        <taxon>Pucciniomycotina</taxon>
        <taxon>Microbotryomycetes</taxon>
        <taxon>Microbotryales</taxon>
        <taxon>Microbotryaceae</taxon>
        <taxon>Microbotryum</taxon>
    </lineage>
</organism>
<dbReference type="EMBL" id="FQNC01000061">
    <property type="protein sequence ID" value="SGY91684.1"/>
    <property type="molecule type" value="Genomic_DNA"/>
</dbReference>
<reference evidence="1 2" key="1">
    <citation type="submission" date="2016-11" db="EMBL/GenBank/DDBJ databases">
        <authorList>
            <person name="Jaros S."/>
            <person name="Januszkiewicz K."/>
            <person name="Wedrychowicz H."/>
        </authorList>
    </citation>
    <scope>NUCLEOTIDE SEQUENCE [LARGE SCALE GENOMIC DNA]</scope>
</reference>